<dbReference type="SUPFAM" id="SSF51556">
    <property type="entry name" value="Metallo-dependent hydrolases"/>
    <property type="match status" value="1"/>
</dbReference>
<dbReference type="GO" id="GO:0016787">
    <property type="term" value="F:hydrolase activity"/>
    <property type="evidence" value="ECO:0007669"/>
    <property type="project" value="InterPro"/>
</dbReference>
<dbReference type="Pfam" id="PF04909">
    <property type="entry name" value="Amidohydro_2"/>
    <property type="match status" value="1"/>
</dbReference>
<dbReference type="EMBL" id="UINC01050249">
    <property type="protein sequence ID" value="SVB62988.1"/>
    <property type="molecule type" value="Genomic_DNA"/>
</dbReference>
<dbReference type="InterPro" id="IPR032466">
    <property type="entry name" value="Metal_Hydrolase"/>
</dbReference>
<evidence type="ECO:0000256" key="1">
    <source>
        <dbReference type="ARBA" id="ARBA00038310"/>
    </source>
</evidence>
<dbReference type="InterPro" id="IPR052350">
    <property type="entry name" value="Metallo-dep_Lactonases"/>
</dbReference>
<evidence type="ECO:0000259" key="2">
    <source>
        <dbReference type="Pfam" id="PF04909"/>
    </source>
</evidence>
<accession>A0A382FIR7</accession>
<gene>
    <name evidence="3" type="ORF">METZ01_LOCUS215842</name>
</gene>
<dbReference type="InterPro" id="IPR006680">
    <property type="entry name" value="Amidohydro-rel"/>
</dbReference>
<dbReference type="PANTHER" id="PTHR43569">
    <property type="entry name" value="AMIDOHYDROLASE"/>
    <property type="match status" value="1"/>
</dbReference>
<dbReference type="PANTHER" id="PTHR43569:SF1">
    <property type="entry name" value="BLL3371 PROTEIN"/>
    <property type="match status" value="1"/>
</dbReference>
<evidence type="ECO:0000313" key="3">
    <source>
        <dbReference type="EMBL" id="SVB62988.1"/>
    </source>
</evidence>
<feature type="domain" description="Amidohydrolase-related" evidence="2">
    <location>
        <begin position="23"/>
        <end position="330"/>
    </location>
</feature>
<dbReference type="Gene3D" id="3.20.20.140">
    <property type="entry name" value="Metal-dependent hydrolases"/>
    <property type="match status" value="1"/>
</dbReference>
<reference evidence="3" key="1">
    <citation type="submission" date="2018-05" db="EMBL/GenBank/DDBJ databases">
        <authorList>
            <person name="Lanie J.A."/>
            <person name="Ng W.-L."/>
            <person name="Kazmierczak K.M."/>
            <person name="Andrzejewski T.M."/>
            <person name="Davidsen T.M."/>
            <person name="Wayne K.J."/>
            <person name="Tettelin H."/>
            <person name="Glass J.I."/>
            <person name="Rusch D."/>
            <person name="Podicherti R."/>
            <person name="Tsui H.-C.T."/>
            <person name="Winkler M.E."/>
        </authorList>
    </citation>
    <scope>NUCLEOTIDE SEQUENCE</scope>
</reference>
<dbReference type="AlphaFoldDB" id="A0A382FIR7"/>
<proteinExistence type="inferred from homology"/>
<sequence length="330" mass="36839">MFNNDAWLTQIKEDIIDPDREIVDAHHHLWPQPGMNFELENLLADTSSGHNIVQTVFVECGAAYRVNDSEHLKCVGETEFVADRAAKSATGPGSTIIAGIVAHADLMGEHLDEVLDAHKVAGNGLFKGIRHSGAHEPNPEALSIRGPALPDLFAKDDFRQGVARLGELGLSYDTWIFHHQIPDFRDLAEAVPGTTMILDHFGTPLGVGQYAGKRDEIFEVWKEDIEVVARCPNVFVKLGGMAMPDNGYGWETRDKPPTSDEFVAMQERYYDHTIACLGPGRCIFESNFPVDRLSLSYRTLWNGFKKIAAKYTEEHQDLMFSGVARKVYRL</sequence>
<organism evidence="3">
    <name type="scientific">marine metagenome</name>
    <dbReference type="NCBI Taxonomy" id="408172"/>
    <lineage>
        <taxon>unclassified sequences</taxon>
        <taxon>metagenomes</taxon>
        <taxon>ecological metagenomes</taxon>
    </lineage>
</organism>
<protein>
    <recommendedName>
        <fullName evidence="2">Amidohydrolase-related domain-containing protein</fullName>
    </recommendedName>
</protein>
<name>A0A382FIR7_9ZZZZ</name>
<comment type="similarity">
    <text evidence="1">Belongs to the metallo-dependent hydrolases superfamily.</text>
</comment>